<name>A0A0D1ZJJ5_9EURO</name>
<proteinExistence type="predicted"/>
<gene>
    <name evidence="2" type="ORF">PV07_07844</name>
</gene>
<feature type="region of interest" description="Disordered" evidence="1">
    <location>
        <begin position="144"/>
        <end position="167"/>
    </location>
</feature>
<dbReference type="HOGENOM" id="CLU_1499751_0_0_1"/>
<dbReference type="GeneID" id="27347038"/>
<dbReference type="EMBL" id="KN847043">
    <property type="protein sequence ID" value="KIW28161.1"/>
    <property type="molecule type" value="Genomic_DNA"/>
</dbReference>
<accession>A0A0D1ZJJ5</accession>
<feature type="region of interest" description="Disordered" evidence="1">
    <location>
        <begin position="26"/>
        <end position="46"/>
    </location>
</feature>
<feature type="non-terminal residue" evidence="2">
    <location>
        <position position="1"/>
    </location>
</feature>
<dbReference type="VEuPathDB" id="FungiDB:PV07_07844"/>
<reference evidence="2 3" key="1">
    <citation type="submission" date="2015-01" db="EMBL/GenBank/DDBJ databases">
        <title>The Genome Sequence of Cladophialophora immunda CBS83496.</title>
        <authorList>
            <consortium name="The Broad Institute Genomics Platform"/>
            <person name="Cuomo C."/>
            <person name="de Hoog S."/>
            <person name="Gorbushina A."/>
            <person name="Stielow B."/>
            <person name="Teixiera M."/>
            <person name="Abouelleil A."/>
            <person name="Chapman S.B."/>
            <person name="Priest M."/>
            <person name="Young S.K."/>
            <person name="Wortman J."/>
            <person name="Nusbaum C."/>
            <person name="Birren B."/>
        </authorList>
    </citation>
    <scope>NUCLEOTIDE SEQUENCE [LARGE SCALE GENOMIC DNA]</scope>
    <source>
        <strain evidence="2 3">CBS 83496</strain>
    </source>
</reference>
<feature type="compositionally biased region" description="Polar residues" evidence="1">
    <location>
        <begin position="154"/>
        <end position="163"/>
    </location>
</feature>
<organism evidence="2 3">
    <name type="scientific">Cladophialophora immunda</name>
    <dbReference type="NCBI Taxonomy" id="569365"/>
    <lineage>
        <taxon>Eukaryota</taxon>
        <taxon>Fungi</taxon>
        <taxon>Dikarya</taxon>
        <taxon>Ascomycota</taxon>
        <taxon>Pezizomycotina</taxon>
        <taxon>Eurotiomycetes</taxon>
        <taxon>Chaetothyriomycetidae</taxon>
        <taxon>Chaetothyriales</taxon>
        <taxon>Herpotrichiellaceae</taxon>
        <taxon>Cladophialophora</taxon>
    </lineage>
</organism>
<evidence type="ECO:0000313" key="2">
    <source>
        <dbReference type="EMBL" id="KIW28161.1"/>
    </source>
</evidence>
<dbReference type="AlphaFoldDB" id="A0A0D1ZJJ5"/>
<evidence type="ECO:0000256" key="1">
    <source>
        <dbReference type="SAM" id="MobiDB-lite"/>
    </source>
</evidence>
<evidence type="ECO:0000313" key="3">
    <source>
        <dbReference type="Proteomes" id="UP000054466"/>
    </source>
</evidence>
<sequence>APWAPYYSYPCGCSYPVLYHPTLHSSKRQRAQRSRPGLFHRRSHPTKSHLRCGNTAILHLACLIYAHGGFPPVSKLLKIIRRLSENLLASLPIWRYYCIHACTTICAHRHCHHSRFIATEAVHPTYTSSAPTAHIADTCIHEPDGRRKAKSTSDKPGSPTNHSLPFGHINSILQDAESAL</sequence>
<dbReference type="Proteomes" id="UP000054466">
    <property type="component" value="Unassembled WGS sequence"/>
</dbReference>
<keyword evidence="3" id="KW-1185">Reference proteome</keyword>
<protein>
    <submittedName>
        <fullName evidence="2">Uncharacterized protein</fullName>
    </submittedName>
</protein>
<dbReference type="RefSeq" id="XP_016248377.1">
    <property type="nucleotide sequence ID" value="XM_016394958.1"/>
</dbReference>